<dbReference type="RefSeq" id="XP_024683916.1">
    <property type="nucleotide sequence ID" value="XM_024831753.1"/>
</dbReference>
<dbReference type="InterPro" id="IPR021838">
    <property type="entry name" value="DUF3431"/>
</dbReference>
<keyword evidence="3" id="KW-1185">Reference proteome</keyword>
<dbReference type="PANTHER" id="PTHR37490:SF2">
    <property type="match status" value="1"/>
</dbReference>
<comment type="caution">
    <text evidence="2">The sequence shown here is derived from an EMBL/GenBank/DDBJ whole genome shotgun (WGS) entry which is preliminary data.</text>
</comment>
<protein>
    <submittedName>
        <fullName evidence="2">Uncharacterized protein</fullName>
    </submittedName>
</protein>
<evidence type="ECO:0000313" key="2">
    <source>
        <dbReference type="EMBL" id="PKX95321.1"/>
    </source>
</evidence>
<dbReference type="Pfam" id="PF11913">
    <property type="entry name" value="DUF3431"/>
    <property type="match status" value="1"/>
</dbReference>
<dbReference type="VEuPathDB" id="FungiDB:P174DRAFT_511109"/>
<reference evidence="3" key="1">
    <citation type="journal article" date="2018" name="Proc. Natl. Acad. Sci. U.S.A.">
        <title>Linking secondary metabolites to gene clusters through genome sequencing of six diverse Aspergillus species.</title>
        <authorList>
            <person name="Kaerboelling I."/>
            <person name="Vesth T.C."/>
            <person name="Frisvad J.C."/>
            <person name="Nybo J.L."/>
            <person name="Theobald S."/>
            <person name="Kuo A."/>
            <person name="Bowyer P."/>
            <person name="Matsuda Y."/>
            <person name="Mondo S."/>
            <person name="Lyhne E.K."/>
            <person name="Kogle M.E."/>
            <person name="Clum A."/>
            <person name="Lipzen A."/>
            <person name="Salamov A."/>
            <person name="Ngan C.Y."/>
            <person name="Daum C."/>
            <person name="Chiniquy J."/>
            <person name="Barry K."/>
            <person name="LaButti K."/>
            <person name="Haridas S."/>
            <person name="Simmons B.A."/>
            <person name="Magnuson J.K."/>
            <person name="Mortensen U.H."/>
            <person name="Larsen T.O."/>
            <person name="Grigoriev I.V."/>
            <person name="Baker S.E."/>
            <person name="Andersen M.R."/>
        </authorList>
    </citation>
    <scope>NUCLEOTIDE SEQUENCE [LARGE SCALE GENOMIC DNA]</scope>
    <source>
        <strain evidence="3">IBT 16806</strain>
    </source>
</reference>
<evidence type="ECO:0000313" key="3">
    <source>
        <dbReference type="Proteomes" id="UP000234474"/>
    </source>
</evidence>
<dbReference type="EMBL" id="MSZS01000003">
    <property type="protein sequence ID" value="PKX95321.1"/>
    <property type="molecule type" value="Genomic_DNA"/>
</dbReference>
<keyword evidence="1" id="KW-1133">Transmembrane helix</keyword>
<dbReference type="STRING" id="1392255.A0A2I1CCH8"/>
<gene>
    <name evidence="2" type="ORF">P174DRAFT_511109</name>
</gene>
<feature type="transmembrane region" description="Helical" evidence="1">
    <location>
        <begin position="21"/>
        <end position="44"/>
    </location>
</feature>
<dbReference type="AlphaFoldDB" id="A0A2I1CCH8"/>
<organism evidence="2 3">
    <name type="scientific">Aspergillus novofumigatus (strain IBT 16806)</name>
    <dbReference type="NCBI Taxonomy" id="1392255"/>
    <lineage>
        <taxon>Eukaryota</taxon>
        <taxon>Fungi</taxon>
        <taxon>Dikarya</taxon>
        <taxon>Ascomycota</taxon>
        <taxon>Pezizomycotina</taxon>
        <taxon>Eurotiomycetes</taxon>
        <taxon>Eurotiomycetidae</taxon>
        <taxon>Eurotiales</taxon>
        <taxon>Aspergillaceae</taxon>
        <taxon>Aspergillus</taxon>
        <taxon>Aspergillus subgen. Fumigati</taxon>
    </lineage>
</organism>
<evidence type="ECO:0000256" key="1">
    <source>
        <dbReference type="SAM" id="Phobius"/>
    </source>
</evidence>
<dbReference type="OrthoDB" id="426718at2759"/>
<accession>A0A2I1CCH8</accession>
<keyword evidence="1" id="KW-0472">Membrane</keyword>
<dbReference type="GeneID" id="36539089"/>
<name>A0A2I1CCH8_ASPN1</name>
<sequence>MKQTFAQKTDSMSKRRLSRWPARRTAVTTCTALICLWLFTLMLYRRGDFALEPDEFEQNDHSVTQQLADITKTYSSNSTISLVLAATQSEDLTWLLNYCRDQYRRHPFHLHHRQQTRSAPPRPHTTRGREAAAYLSYVWHNDLFGPKTSVALRNLRLEAVAAQGYVNLRCEHDPGCPTNVHPWSPTQIDIDKKDIRAYFPQVYQTLFGVGKERVPEHIGNVCCGQFAVSRERILQRPKRDYERMLAWAGETNLTDSFGVGWVFEKVWHVVFGMEDIYCPRFEQCRCDVYGWCGPLANGETLQPVRVKS</sequence>
<proteinExistence type="predicted"/>
<dbReference type="Proteomes" id="UP000234474">
    <property type="component" value="Unassembled WGS sequence"/>
</dbReference>
<keyword evidence="1" id="KW-0812">Transmembrane</keyword>
<dbReference type="PANTHER" id="PTHR37490">
    <property type="entry name" value="EXPRESSED PROTEIN"/>
    <property type="match status" value="1"/>
</dbReference>